<keyword evidence="1" id="KW-0805">Transcription regulation</keyword>
<evidence type="ECO:0000256" key="1">
    <source>
        <dbReference type="ARBA" id="ARBA00023015"/>
    </source>
</evidence>
<dbReference type="Pfam" id="PF13411">
    <property type="entry name" value="MerR_1"/>
    <property type="match status" value="1"/>
</dbReference>
<dbReference type="RefSeq" id="WP_149767851.1">
    <property type="nucleotide sequence ID" value="NZ_VDFQ02000001.1"/>
</dbReference>
<dbReference type="PROSITE" id="PS50937">
    <property type="entry name" value="HTH_MERR_2"/>
    <property type="match status" value="1"/>
</dbReference>
<evidence type="ECO:0000256" key="2">
    <source>
        <dbReference type="ARBA" id="ARBA00023125"/>
    </source>
</evidence>
<dbReference type="EMBL" id="VDFQ02000001">
    <property type="protein sequence ID" value="KAA1424756.1"/>
    <property type="molecule type" value="Genomic_DNA"/>
</dbReference>
<dbReference type="PRINTS" id="PR00040">
    <property type="entry name" value="HTHMERR"/>
</dbReference>
<dbReference type="Gene3D" id="1.10.1660.10">
    <property type="match status" value="1"/>
</dbReference>
<accession>A0A5Q6S345</accession>
<dbReference type="GO" id="GO:0003677">
    <property type="term" value="F:DNA binding"/>
    <property type="evidence" value="ECO:0007669"/>
    <property type="project" value="UniProtKB-KW"/>
</dbReference>
<gene>
    <name evidence="5" type="ORF">FE697_002225</name>
</gene>
<sequence length="128" mass="14563">MRISELARRTGVSTHRLRRYDDLGLVTARRTDRGYRAYDEAAVREVTFLAMGRDLGFSLDELGALLPRYRDGSLSIDEMVAGLRARIAVVETEIAEREELRDRLVDHVGWFEQRRAAALGARSTKETP</sequence>
<dbReference type="InterPro" id="IPR047057">
    <property type="entry name" value="MerR_fam"/>
</dbReference>
<dbReference type="SUPFAM" id="SSF46955">
    <property type="entry name" value="Putative DNA-binding domain"/>
    <property type="match status" value="1"/>
</dbReference>
<dbReference type="OrthoDB" id="9802039at2"/>
<organism evidence="5 6">
    <name type="scientific">Mumia zhuanghuii</name>
    <dbReference type="NCBI Taxonomy" id="2585211"/>
    <lineage>
        <taxon>Bacteria</taxon>
        <taxon>Bacillati</taxon>
        <taxon>Actinomycetota</taxon>
        <taxon>Actinomycetes</taxon>
        <taxon>Propionibacteriales</taxon>
        <taxon>Nocardioidaceae</taxon>
        <taxon>Mumia</taxon>
    </lineage>
</organism>
<evidence type="ECO:0000313" key="6">
    <source>
        <dbReference type="Proteomes" id="UP000307768"/>
    </source>
</evidence>
<dbReference type="PROSITE" id="PS00552">
    <property type="entry name" value="HTH_MERR_1"/>
    <property type="match status" value="1"/>
</dbReference>
<evidence type="ECO:0000313" key="5">
    <source>
        <dbReference type="EMBL" id="KAA1424756.1"/>
    </source>
</evidence>
<dbReference type="GO" id="GO:0003700">
    <property type="term" value="F:DNA-binding transcription factor activity"/>
    <property type="evidence" value="ECO:0007669"/>
    <property type="project" value="InterPro"/>
</dbReference>
<proteinExistence type="predicted"/>
<dbReference type="PANTHER" id="PTHR30204:SF94">
    <property type="entry name" value="HEAVY METAL-DEPENDENT TRANSCRIPTIONAL REGULATOR HI_0293-RELATED"/>
    <property type="match status" value="1"/>
</dbReference>
<dbReference type="InterPro" id="IPR000551">
    <property type="entry name" value="MerR-type_HTH_dom"/>
</dbReference>
<reference evidence="5 6" key="1">
    <citation type="submission" date="2019-09" db="EMBL/GenBank/DDBJ databases">
        <title>Mumia zhuanghuii sp. nov. isolated from the intestinal contents of plateau pika (Ochotona curzoniae) in the Qinghai-Tibet plateau of China.</title>
        <authorList>
            <person name="Tian Z."/>
        </authorList>
    </citation>
    <scope>NUCLEOTIDE SEQUENCE [LARGE SCALE GENOMIC DNA]</scope>
    <source>
        <strain evidence="6">350</strain>
    </source>
</reference>
<name>A0A5Q6S345_9ACTN</name>
<protein>
    <submittedName>
        <fullName evidence="5">MerR family transcriptional regulator</fullName>
    </submittedName>
</protein>
<dbReference type="Proteomes" id="UP000307768">
    <property type="component" value="Unassembled WGS sequence"/>
</dbReference>
<keyword evidence="2" id="KW-0238">DNA-binding</keyword>
<dbReference type="PANTHER" id="PTHR30204">
    <property type="entry name" value="REDOX-CYCLING DRUG-SENSING TRANSCRIPTIONAL ACTIVATOR SOXR"/>
    <property type="match status" value="1"/>
</dbReference>
<evidence type="ECO:0000256" key="3">
    <source>
        <dbReference type="ARBA" id="ARBA00023163"/>
    </source>
</evidence>
<comment type="caution">
    <text evidence="5">The sequence shown here is derived from an EMBL/GenBank/DDBJ whole genome shotgun (WGS) entry which is preliminary data.</text>
</comment>
<keyword evidence="3" id="KW-0804">Transcription</keyword>
<dbReference type="SMART" id="SM00422">
    <property type="entry name" value="HTH_MERR"/>
    <property type="match status" value="1"/>
</dbReference>
<dbReference type="InterPro" id="IPR009061">
    <property type="entry name" value="DNA-bd_dom_put_sf"/>
</dbReference>
<feature type="domain" description="HTH merR-type" evidence="4">
    <location>
        <begin position="1"/>
        <end position="68"/>
    </location>
</feature>
<evidence type="ECO:0000259" key="4">
    <source>
        <dbReference type="PROSITE" id="PS50937"/>
    </source>
</evidence>
<dbReference type="AlphaFoldDB" id="A0A5Q6S345"/>